<keyword evidence="4 6" id="KW-0408">Iron</keyword>
<evidence type="ECO:0000313" key="9">
    <source>
        <dbReference type="Proteomes" id="UP000229056"/>
    </source>
</evidence>
<evidence type="ECO:0000256" key="1">
    <source>
        <dbReference type="ARBA" id="ARBA00022448"/>
    </source>
</evidence>
<evidence type="ECO:0000256" key="6">
    <source>
        <dbReference type="RuleBase" id="RU368020"/>
    </source>
</evidence>
<proteinExistence type="predicted"/>
<dbReference type="Pfam" id="PF13370">
    <property type="entry name" value="Fer4_13"/>
    <property type="match status" value="1"/>
</dbReference>
<dbReference type="InterPro" id="IPR001080">
    <property type="entry name" value="3Fe4S_ferredoxin"/>
</dbReference>
<dbReference type="Gene3D" id="3.30.70.20">
    <property type="match status" value="1"/>
</dbReference>
<name>A0A2H0W4P5_9BACT</name>
<sequence>MKPIVNDSCIGCGTCEAVCPEVFKMEDKDDRIIAVVQKADYKTNKDKVDEAITACPVQAISWE</sequence>
<dbReference type="InterPro" id="IPR051269">
    <property type="entry name" value="Fe-S_cluster_ET"/>
</dbReference>
<accession>A0A2H0W4P5</accession>
<keyword evidence="2 6" id="KW-0479">Metal-binding</keyword>
<dbReference type="GO" id="GO:0005506">
    <property type="term" value="F:iron ion binding"/>
    <property type="evidence" value="ECO:0007669"/>
    <property type="project" value="UniProtKB-UniRule"/>
</dbReference>
<dbReference type="PROSITE" id="PS00198">
    <property type="entry name" value="4FE4S_FER_1"/>
    <property type="match status" value="1"/>
</dbReference>
<dbReference type="Proteomes" id="UP000229056">
    <property type="component" value="Unassembled WGS sequence"/>
</dbReference>
<dbReference type="GO" id="GO:0051536">
    <property type="term" value="F:iron-sulfur cluster binding"/>
    <property type="evidence" value="ECO:0007669"/>
    <property type="project" value="UniProtKB-KW"/>
</dbReference>
<dbReference type="PRINTS" id="PR00352">
    <property type="entry name" value="3FE4SFRDOXIN"/>
</dbReference>
<evidence type="ECO:0000259" key="7">
    <source>
        <dbReference type="PROSITE" id="PS51379"/>
    </source>
</evidence>
<dbReference type="SUPFAM" id="SSF54862">
    <property type="entry name" value="4Fe-4S ferredoxins"/>
    <property type="match status" value="1"/>
</dbReference>
<feature type="domain" description="4Fe-4S ferredoxin-type" evidence="7">
    <location>
        <begin position="1"/>
        <end position="28"/>
    </location>
</feature>
<keyword evidence="3 6" id="KW-0249">Electron transport</keyword>
<dbReference type="PANTHER" id="PTHR36923:SF3">
    <property type="entry name" value="FERREDOXIN"/>
    <property type="match status" value="1"/>
</dbReference>
<dbReference type="AlphaFoldDB" id="A0A2H0W4P5"/>
<evidence type="ECO:0000256" key="4">
    <source>
        <dbReference type="ARBA" id="ARBA00023004"/>
    </source>
</evidence>
<organism evidence="8 9">
    <name type="scientific">Candidatus Buchananbacteria bacterium CG10_big_fil_rev_8_21_14_0_10_33_19</name>
    <dbReference type="NCBI Taxonomy" id="1974525"/>
    <lineage>
        <taxon>Bacteria</taxon>
        <taxon>Candidatus Buchananiibacteriota</taxon>
    </lineage>
</organism>
<dbReference type="InterPro" id="IPR017900">
    <property type="entry name" value="4Fe4S_Fe_S_CS"/>
</dbReference>
<dbReference type="GO" id="GO:0009055">
    <property type="term" value="F:electron transfer activity"/>
    <property type="evidence" value="ECO:0007669"/>
    <property type="project" value="UniProtKB-UniRule"/>
</dbReference>
<keyword evidence="1 6" id="KW-0813">Transport</keyword>
<dbReference type="PANTHER" id="PTHR36923">
    <property type="entry name" value="FERREDOXIN"/>
    <property type="match status" value="1"/>
</dbReference>
<gene>
    <name evidence="8" type="ORF">COT80_02050</name>
</gene>
<reference evidence="9" key="1">
    <citation type="submission" date="2017-09" db="EMBL/GenBank/DDBJ databases">
        <title>Depth-based differentiation of microbial function through sediment-hosted aquifers and enrichment of novel symbionts in the deep terrestrial subsurface.</title>
        <authorList>
            <person name="Probst A.J."/>
            <person name="Ladd B."/>
            <person name="Jarett J.K."/>
            <person name="Geller-Mcgrath D.E."/>
            <person name="Sieber C.M.K."/>
            <person name="Emerson J.B."/>
            <person name="Anantharaman K."/>
            <person name="Thomas B.C."/>
            <person name="Malmstrom R."/>
            <person name="Stieglmeier M."/>
            <person name="Klingl A."/>
            <person name="Woyke T."/>
            <person name="Ryan C.M."/>
            <person name="Banfield J.F."/>
        </authorList>
    </citation>
    <scope>NUCLEOTIDE SEQUENCE [LARGE SCALE GENOMIC DNA]</scope>
</reference>
<dbReference type="PROSITE" id="PS51379">
    <property type="entry name" value="4FE4S_FER_2"/>
    <property type="match status" value="1"/>
</dbReference>
<protein>
    <recommendedName>
        <fullName evidence="6">Ferredoxin</fullName>
    </recommendedName>
</protein>
<dbReference type="InterPro" id="IPR017896">
    <property type="entry name" value="4Fe4S_Fe-S-bd"/>
</dbReference>
<evidence type="ECO:0000256" key="2">
    <source>
        <dbReference type="ARBA" id="ARBA00022723"/>
    </source>
</evidence>
<evidence type="ECO:0000313" key="8">
    <source>
        <dbReference type="EMBL" id="PIS06328.1"/>
    </source>
</evidence>
<comment type="caution">
    <text evidence="8">The sequence shown here is derived from an EMBL/GenBank/DDBJ whole genome shotgun (WGS) entry which is preliminary data.</text>
</comment>
<evidence type="ECO:0000256" key="3">
    <source>
        <dbReference type="ARBA" id="ARBA00022982"/>
    </source>
</evidence>
<dbReference type="EMBL" id="PEZY01000005">
    <property type="protein sequence ID" value="PIS06328.1"/>
    <property type="molecule type" value="Genomic_DNA"/>
</dbReference>
<comment type="function">
    <text evidence="6">Ferredoxins are iron-sulfur proteins that transfer electrons in a wide variety of metabolic reactions.</text>
</comment>
<keyword evidence="5 6" id="KW-0411">Iron-sulfur</keyword>
<evidence type="ECO:0000256" key="5">
    <source>
        <dbReference type="ARBA" id="ARBA00023014"/>
    </source>
</evidence>